<feature type="chain" id="PRO_5018179563" evidence="1">
    <location>
        <begin position="21"/>
        <end position="139"/>
    </location>
</feature>
<protein>
    <submittedName>
        <fullName evidence="2">Uncharacterized protein</fullName>
    </submittedName>
</protein>
<dbReference type="EMBL" id="UYRU01078960">
    <property type="protein sequence ID" value="VDN29687.1"/>
    <property type="molecule type" value="Genomic_DNA"/>
</dbReference>
<feature type="signal peptide" evidence="1">
    <location>
        <begin position="1"/>
        <end position="20"/>
    </location>
</feature>
<evidence type="ECO:0000256" key="1">
    <source>
        <dbReference type="SAM" id="SignalP"/>
    </source>
</evidence>
<name>A0A3P7N4T5_DIBLA</name>
<evidence type="ECO:0000313" key="3">
    <source>
        <dbReference type="Proteomes" id="UP000281553"/>
    </source>
</evidence>
<keyword evidence="3" id="KW-1185">Reference proteome</keyword>
<accession>A0A3P7N4T5</accession>
<gene>
    <name evidence="2" type="ORF">DILT_LOCUS15409</name>
</gene>
<dbReference type="AlphaFoldDB" id="A0A3P7N4T5"/>
<dbReference type="OrthoDB" id="6290063at2759"/>
<sequence length="139" mass="16051">MRSSALRRLVLSLVLLVVDAKEIEQYVTNKEAKERFIVDENMTLSQCPKYSQTRLTWKFPGTLSSRRKFECFREETQLCKGVTTGNQTGKCVVTVEGKNLIHTQVVNASKNGVEFFFCYLNRVTPQRALTYNVDWRSKC</sequence>
<organism evidence="2 3">
    <name type="scientific">Dibothriocephalus latus</name>
    <name type="common">Fish tapeworm</name>
    <name type="synonym">Diphyllobothrium latum</name>
    <dbReference type="NCBI Taxonomy" id="60516"/>
    <lineage>
        <taxon>Eukaryota</taxon>
        <taxon>Metazoa</taxon>
        <taxon>Spiralia</taxon>
        <taxon>Lophotrochozoa</taxon>
        <taxon>Platyhelminthes</taxon>
        <taxon>Cestoda</taxon>
        <taxon>Eucestoda</taxon>
        <taxon>Diphyllobothriidea</taxon>
        <taxon>Diphyllobothriidae</taxon>
        <taxon>Dibothriocephalus</taxon>
    </lineage>
</organism>
<keyword evidence="1" id="KW-0732">Signal</keyword>
<evidence type="ECO:0000313" key="2">
    <source>
        <dbReference type="EMBL" id="VDN29687.1"/>
    </source>
</evidence>
<reference evidence="2 3" key="1">
    <citation type="submission" date="2018-11" db="EMBL/GenBank/DDBJ databases">
        <authorList>
            <consortium name="Pathogen Informatics"/>
        </authorList>
    </citation>
    <scope>NUCLEOTIDE SEQUENCE [LARGE SCALE GENOMIC DNA]</scope>
</reference>
<proteinExistence type="predicted"/>
<dbReference type="Proteomes" id="UP000281553">
    <property type="component" value="Unassembled WGS sequence"/>
</dbReference>